<sequence>GVLVLVVLALIVVVILLWRRSRASSSDESIELSPQGNIRNQGETGPMPRSGSPHLYEDPETGYPHTYEDPDSGSPHLYEEPDEFVHPPATQGTNTSQNEQRRAHTYQNIGHGPPSRSDPRDSVDNYLVF</sequence>
<accession>A0AAV2Q323</accession>
<feature type="compositionally biased region" description="Polar residues" evidence="1">
    <location>
        <begin position="23"/>
        <end position="43"/>
    </location>
</feature>
<dbReference type="AlphaFoldDB" id="A0AAV2Q323"/>
<feature type="region of interest" description="Disordered" evidence="1">
    <location>
        <begin position="23"/>
        <end position="129"/>
    </location>
</feature>
<gene>
    <name evidence="3" type="ORF">MNOR_LOCUS6989</name>
</gene>
<evidence type="ECO:0000256" key="1">
    <source>
        <dbReference type="SAM" id="MobiDB-lite"/>
    </source>
</evidence>
<feature type="non-terminal residue" evidence="3">
    <location>
        <position position="1"/>
    </location>
</feature>
<protein>
    <submittedName>
        <fullName evidence="3">Uncharacterized protein</fullName>
    </submittedName>
</protein>
<evidence type="ECO:0000313" key="4">
    <source>
        <dbReference type="Proteomes" id="UP001497623"/>
    </source>
</evidence>
<feature type="chain" id="PRO_5043360000" evidence="2">
    <location>
        <begin position="24"/>
        <end position="129"/>
    </location>
</feature>
<keyword evidence="4" id="KW-1185">Reference proteome</keyword>
<evidence type="ECO:0000256" key="2">
    <source>
        <dbReference type="SAM" id="SignalP"/>
    </source>
</evidence>
<dbReference type="EMBL" id="CAXKWB010002991">
    <property type="protein sequence ID" value="CAL4068107.1"/>
    <property type="molecule type" value="Genomic_DNA"/>
</dbReference>
<keyword evidence="2" id="KW-0732">Signal</keyword>
<evidence type="ECO:0000313" key="3">
    <source>
        <dbReference type="EMBL" id="CAL4068107.1"/>
    </source>
</evidence>
<organism evidence="3 4">
    <name type="scientific">Meganyctiphanes norvegica</name>
    <name type="common">Northern krill</name>
    <name type="synonym">Thysanopoda norvegica</name>
    <dbReference type="NCBI Taxonomy" id="48144"/>
    <lineage>
        <taxon>Eukaryota</taxon>
        <taxon>Metazoa</taxon>
        <taxon>Ecdysozoa</taxon>
        <taxon>Arthropoda</taxon>
        <taxon>Crustacea</taxon>
        <taxon>Multicrustacea</taxon>
        <taxon>Malacostraca</taxon>
        <taxon>Eumalacostraca</taxon>
        <taxon>Eucarida</taxon>
        <taxon>Euphausiacea</taxon>
        <taxon>Euphausiidae</taxon>
        <taxon>Meganyctiphanes</taxon>
    </lineage>
</organism>
<dbReference type="Proteomes" id="UP001497623">
    <property type="component" value="Unassembled WGS sequence"/>
</dbReference>
<feature type="signal peptide" evidence="2">
    <location>
        <begin position="1"/>
        <end position="23"/>
    </location>
</feature>
<proteinExistence type="predicted"/>
<reference evidence="3 4" key="1">
    <citation type="submission" date="2024-05" db="EMBL/GenBank/DDBJ databases">
        <authorList>
            <person name="Wallberg A."/>
        </authorList>
    </citation>
    <scope>NUCLEOTIDE SEQUENCE [LARGE SCALE GENOMIC DNA]</scope>
</reference>
<comment type="caution">
    <text evidence="3">The sequence shown here is derived from an EMBL/GenBank/DDBJ whole genome shotgun (WGS) entry which is preliminary data.</text>
</comment>
<name>A0AAV2Q323_MEGNR</name>